<dbReference type="PROSITE" id="PS51257">
    <property type="entry name" value="PROKAR_LIPOPROTEIN"/>
    <property type="match status" value="1"/>
</dbReference>
<feature type="compositionally biased region" description="Low complexity" evidence="1">
    <location>
        <begin position="435"/>
        <end position="447"/>
    </location>
</feature>
<evidence type="ECO:0000256" key="1">
    <source>
        <dbReference type="SAM" id="MobiDB-lite"/>
    </source>
</evidence>
<protein>
    <submittedName>
        <fullName evidence="3">Uncharacterized protein</fullName>
    </submittedName>
</protein>
<evidence type="ECO:0000313" key="4">
    <source>
        <dbReference type="Proteomes" id="UP000297245"/>
    </source>
</evidence>
<feature type="region of interest" description="Disordered" evidence="1">
    <location>
        <begin position="283"/>
        <end position="306"/>
    </location>
</feature>
<proteinExistence type="predicted"/>
<dbReference type="AlphaFoldDB" id="A0A4S8LC26"/>
<dbReference type="Proteomes" id="UP000297245">
    <property type="component" value="Unassembled WGS sequence"/>
</dbReference>
<feature type="compositionally biased region" description="Low complexity" evidence="1">
    <location>
        <begin position="333"/>
        <end position="347"/>
    </location>
</feature>
<feature type="transmembrane region" description="Helical" evidence="2">
    <location>
        <begin position="82"/>
        <end position="99"/>
    </location>
</feature>
<name>A0A4S8LC26_DENBC</name>
<feature type="transmembrane region" description="Helical" evidence="2">
    <location>
        <begin position="119"/>
        <end position="142"/>
    </location>
</feature>
<sequence length="447" mass="49155">MSKLGLWTFFIRFRIFIFALCAVISMACSIVFGALLLREWSFYNITQRSVVLGLAIIHGVGAILLYLMIIVRFRIWLDVARLSFYLFSLLGGNTFFAVVNGSYPCNNLGSHTLCRRITWSVIIGSWVQSGLLIVYAVLLAIASHARPAKRPQVVVSPPPVTKPTDISLASVPSSNSSHWRKGSVTSVSSDSSTTALLSYDDKRSSLTSLSSYGPSLDHKSLLQVPGATPVQFPLNPHSFAGYGWGTGLRTPITTYRPPFSPATSVRSLPLALTFQKPYASHRRRSSLPSFPLPNPHERRPALDYSSPPQYNAVPRDIPVRPLPLPNPFESLMSRRPSAKSVPSSVSSYDSNDTTGAFLSHRGFDAISRSSEPWTPTTTEYLSTHRDHTPPAALLPSKRAWIMNNRAYLMSPGLNSVHSMSASMHSRVPEPKQNYSLPTSPAPSSLLL</sequence>
<feature type="region of interest" description="Disordered" evidence="1">
    <location>
        <begin position="166"/>
        <end position="188"/>
    </location>
</feature>
<feature type="region of interest" description="Disordered" evidence="1">
    <location>
        <begin position="328"/>
        <end position="350"/>
    </location>
</feature>
<evidence type="ECO:0000256" key="2">
    <source>
        <dbReference type="SAM" id="Phobius"/>
    </source>
</evidence>
<dbReference type="OrthoDB" id="2666783at2759"/>
<keyword evidence="2" id="KW-0472">Membrane</keyword>
<keyword evidence="2" id="KW-0812">Transmembrane</keyword>
<keyword evidence="2" id="KW-1133">Transmembrane helix</keyword>
<feature type="region of interest" description="Disordered" evidence="1">
    <location>
        <begin position="420"/>
        <end position="447"/>
    </location>
</feature>
<gene>
    <name evidence="3" type="ORF">K435DRAFT_868309</name>
</gene>
<accession>A0A4S8LC26</accession>
<evidence type="ECO:0000313" key="3">
    <source>
        <dbReference type="EMBL" id="THU86427.1"/>
    </source>
</evidence>
<keyword evidence="4" id="KW-1185">Reference proteome</keyword>
<organism evidence="3 4">
    <name type="scientific">Dendrothele bispora (strain CBS 962.96)</name>
    <dbReference type="NCBI Taxonomy" id="1314807"/>
    <lineage>
        <taxon>Eukaryota</taxon>
        <taxon>Fungi</taxon>
        <taxon>Dikarya</taxon>
        <taxon>Basidiomycota</taxon>
        <taxon>Agaricomycotina</taxon>
        <taxon>Agaricomycetes</taxon>
        <taxon>Agaricomycetidae</taxon>
        <taxon>Agaricales</taxon>
        <taxon>Agaricales incertae sedis</taxon>
        <taxon>Dendrothele</taxon>
    </lineage>
</organism>
<reference evidence="3 4" key="1">
    <citation type="journal article" date="2019" name="Nat. Ecol. Evol.">
        <title>Megaphylogeny resolves global patterns of mushroom evolution.</title>
        <authorList>
            <person name="Varga T."/>
            <person name="Krizsan K."/>
            <person name="Foldi C."/>
            <person name="Dima B."/>
            <person name="Sanchez-Garcia M."/>
            <person name="Sanchez-Ramirez S."/>
            <person name="Szollosi G.J."/>
            <person name="Szarkandi J.G."/>
            <person name="Papp V."/>
            <person name="Albert L."/>
            <person name="Andreopoulos W."/>
            <person name="Angelini C."/>
            <person name="Antonin V."/>
            <person name="Barry K.W."/>
            <person name="Bougher N.L."/>
            <person name="Buchanan P."/>
            <person name="Buyck B."/>
            <person name="Bense V."/>
            <person name="Catcheside P."/>
            <person name="Chovatia M."/>
            <person name="Cooper J."/>
            <person name="Damon W."/>
            <person name="Desjardin D."/>
            <person name="Finy P."/>
            <person name="Geml J."/>
            <person name="Haridas S."/>
            <person name="Hughes K."/>
            <person name="Justo A."/>
            <person name="Karasinski D."/>
            <person name="Kautmanova I."/>
            <person name="Kiss B."/>
            <person name="Kocsube S."/>
            <person name="Kotiranta H."/>
            <person name="LaButti K.M."/>
            <person name="Lechner B.E."/>
            <person name="Liimatainen K."/>
            <person name="Lipzen A."/>
            <person name="Lukacs Z."/>
            <person name="Mihaltcheva S."/>
            <person name="Morgado L.N."/>
            <person name="Niskanen T."/>
            <person name="Noordeloos M.E."/>
            <person name="Ohm R.A."/>
            <person name="Ortiz-Santana B."/>
            <person name="Ovrebo C."/>
            <person name="Racz N."/>
            <person name="Riley R."/>
            <person name="Savchenko A."/>
            <person name="Shiryaev A."/>
            <person name="Soop K."/>
            <person name="Spirin V."/>
            <person name="Szebenyi C."/>
            <person name="Tomsovsky M."/>
            <person name="Tulloss R.E."/>
            <person name="Uehling J."/>
            <person name="Grigoriev I.V."/>
            <person name="Vagvolgyi C."/>
            <person name="Papp T."/>
            <person name="Martin F.M."/>
            <person name="Miettinen O."/>
            <person name="Hibbett D.S."/>
            <person name="Nagy L.G."/>
        </authorList>
    </citation>
    <scope>NUCLEOTIDE SEQUENCE [LARGE SCALE GENOMIC DNA]</scope>
    <source>
        <strain evidence="3 4">CBS 962.96</strain>
    </source>
</reference>
<dbReference type="EMBL" id="ML179498">
    <property type="protein sequence ID" value="THU86427.1"/>
    <property type="molecule type" value="Genomic_DNA"/>
</dbReference>
<feature type="transmembrane region" description="Helical" evidence="2">
    <location>
        <begin position="49"/>
        <end position="70"/>
    </location>
</feature>
<feature type="transmembrane region" description="Helical" evidence="2">
    <location>
        <begin position="12"/>
        <end position="37"/>
    </location>
</feature>